<dbReference type="InterPro" id="IPR011055">
    <property type="entry name" value="Dup_hybrid_motif"/>
</dbReference>
<evidence type="ECO:0008006" key="7">
    <source>
        <dbReference type="Google" id="ProtNLM"/>
    </source>
</evidence>
<gene>
    <name evidence="5" type="ORF">DIS07_02765</name>
</gene>
<dbReference type="RefSeq" id="WP_109403684.1">
    <property type="nucleotide sequence ID" value="NZ_QFFG01000001.1"/>
</dbReference>
<dbReference type="PANTHER" id="PTHR21666">
    <property type="entry name" value="PEPTIDASE-RELATED"/>
    <property type="match status" value="1"/>
</dbReference>
<organism evidence="5 6">
    <name type="scientific">Polaribacter aquimarinus</name>
    <dbReference type="NCBI Taxonomy" id="2100726"/>
    <lineage>
        <taxon>Bacteria</taxon>
        <taxon>Pseudomonadati</taxon>
        <taxon>Bacteroidota</taxon>
        <taxon>Flavobacteriia</taxon>
        <taxon>Flavobacteriales</taxon>
        <taxon>Flavobacteriaceae</taxon>
    </lineage>
</organism>
<keyword evidence="1" id="KW-0732">Signal</keyword>
<comment type="caution">
    <text evidence="5">The sequence shown here is derived from an EMBL/GenBank/DDBJ whole genome shotgun (WGS) entry which is preliminary data.</text>
</comment>
<dbReference type="SUPFAM" id="SSF51261">
    <property type="entry name" value="Duplicated hybrid motif"/>
    <property type="match status" value="1"/>
</dbReference>
<dbReference type="OrthoDB" id="1522859at2"/>
<evidence type="ECO:0000256" key="2">
    <source>
        <dbReference type="SAM" id="Phobius"/>
    </source>
</evidence>
<dbReference type="Pfam" id="PF05569">
    <property type="entry name" value="Peptidase_M56"/>
    <property type="match status" value="1"/>
</dbReference>
<dbReference type="PANTHER" id="PTHR21666:SF289">
    <property type="entry name" value="L-ALA--D-GLU ENDOPEPTIDASE"/>
    <property type="match status" value="1"/>
</dbReference>
<keyword evidence="2" id="KW-1133">Transmembrane helix</keyword>
<keyword evidence="2" id="KW-0812">Transmembrane</keyword>
<dbReference type="EMBL" id="QFFG01000001">
    <property type="protein sequence ID" value="PWG06776.1"/>
    <property type="molecule type" value="Genomic_DNA"/>
</dbReference>
<evidence type="ECO:0000259" key="4">
    <source>
        <dbReference type="Pfam" id="PF05569"/>
    </source>
</evidence>
<dbReference type="InterPro" id="IPR016047">
    <property type="entry name" value="M23ase_b-sheet_dom"/>
</dbReference>
<dbReference type="InterPro" id="IPR050570">
    <property type="entry name" value="Cell_wall_metabolism_enzyme"/>
</dbReference>
<dbReference type="CDD" id="cd12797">
    <property type="entry name" value="M23_peptidase"/>
    <property type="match status" value="1"/>
</dbReference>
<feature type="transmembrane region" description="Helical" evidence="2">
    <location>
        <begin position="96"/>
        <end position="114"/>
    </location>
</feature>
<evidence type="ECO:0000313" key="6">
    <source>
        <dbReference type="Proteomes" id="UP000245670"/>
    </source>
</evidence>
<dbReference type="AlphaFoldDB" id="A0A2U2JEL4"/>
<dbReference type="Pfam" id="PF01551">
    <property type="entry name" value="Peptidase_M23"/>
    <property type="match status" value="1"/>
</dbReference>
<dbReference type="Gene3D" id="2.70.70.10">
    <property type="entry name" value="Glucose Permease (Domain IIA)"/>
    <property type="match status" value="1"/>
</dbReference>
<evidence type="ECO:0000313" key="5">
    <source>
        <dbReference type="EMBL" id="PWG06776.1"/>
    </source>
</evidence>
<dbReference type="Proteomes" id="UP000245670">
    <property type="component" value="Unassembled WGS sequence"/>
</dbReference>
<accession>A0A2U2JEL4</accession>
<dbReference type="CDD" id="cd07341">
    <property type="entry name" value="M56_BlaR1_MecR1_like"/>
    <property type="match status" value="1"/>
</dbReference>
<name>A0A2U2JEL4_9FLAO</name>
<reference evidence="5 6" key="1">
    <citation type="submission" date="2018-05" db="EMBL/GenBank/DDBJ databases">
        <title>Polaribacter aquimarinus sp. nov., isolated from sediment in a sediment of sea.</title>
        <authorList>
            <person name="Lu D."/>
        </authorList>
    </citation>
    <scope>NUCLEOTIDE SEQUENCE [LARGE SCALE GENOMIC DNA]</scope>
    <source>
        <strain evidence="5 6">ZY113</strain>
    </source>
</reference>
<feature type="transmembrane region" description="Helical" evidence="2">
    <location>
        <begin position="34"/>
        <end position="54"/>
    </location>
</feature>
<proteinExistence type="predicted"/>
<feature type="transmembrane region" description="Helical" evidence="2">
    <location>
        <begin position="267"/>
        <end position="286"/>
    </location>
</feature>
<feature type="domain" description="Peptidase M56" evidence="4">
    <location>
        <begin position="144"/>
        <end position="256"/>
    </location>
</feature>
<evidence type="ECO:0000256" key="1">
    <source>
        <dbReference type="ARBA" id="ARBA00022729"/>
    </source>
</evidence>
<feature type="domain" description="M23ase beta-sheet core" evidence="3">
    <location>
        <begin position="341"/>
        <end position="437"/>
    </location>
</feature>
<feature type="transmembrane region" description="Helical" evidence="2">
    <location>
        <begin position="6"/>
        <end position="22"/>
    </location>
</feature>
<dbReference type="GO" id="GO:0004222">
    <property type="term" value="F:metalloendopeptidase activity"/>
    <property type="evidence" value="ECO:0007669"/>
    <property type="project" value="TreeGrafter"/>
</dbReference>
<evidence type="ECO:0000259" key="3">
    <source>
        <dbReference type="Pfam" id="PF01551"/>
    </source>
</evidence>
<sequence length="656" mass="76425">MILYIIKSMGCLALLLFFYHSILEKEKMHNFNRFYLLGSILFSFLVPLATITIVSPTEIPAETSAVIPTYEVPTLIENTAPIILKEAFDYTQVLKGIYLLISIIFLFRFGRNLFKILQKISLNKKVKYENAILVLVEDNILPHTFWKYIFISKKDYFNEKIEEELFTHELTHVTEKHTIDVLLIELFQIVFWINPIFIFLKKAVQLNHEFIADETVIHQHKNTSQYQHLLLNKATWNNEYYLASNLNYSLTKKRLLMMTTQSSHTKILLKKLMIIPLLASFIFLFAERVEAHKAKKTGKNTTKVIETSKKNSFIFPIEQKFNPKISSKFGIRKHPILKIRKMHKGIDIVADKKANILSVKNGKVIDMSENDIAYGKFVVIEHKNGLRSFYAHMNSINVKKGQIVKTGEKIGVIGNSGRSINRHLHFEILKNQKNVNPLDFIKFKNSPTKDLEITKTISNIESKFDLSKYQKTYNLYEIERNKKPHFVNSSKERQYDLTDSFSLLGTLYYKLSKNNKKKAKRPIYPYHPYVRLMKNNKVFYKLPAKLTEADKLLIPPPPPPPNSTKQEILIAKKAYKKWKNRTGNDYMIPPPPPPKNHLDQVIKMAKKGAKFYYEGKSINSDKAIELLKKNKKLNIHSESTNYSNYKVWISKTPIKN</sequence>
<dbReference type="InterPro" id="IPR008756">
    <property type="entry name" value="Peptidase_M56"/>
</dbReference>
<keyword evidence="2" id="KW-0472">Membrane</keyword>
<protein>
    <recommendedName>
        <fullName evidence="7">Peptidase M23 domain-containing protein</fullName>
    </recommendedName>
</protein>
<keyword evidence="6" id="KW-1185">Reference proteome</keyword>